<proteinExistence type="predicted"/>
<dbReference type="HOGENOM" id="CLU_012415_0_0_1"/>
<feature type="domain" description="Tyrosinase copper-binding" evidence="3">
    <location>
        <begin position="234"/>
        <end position="251"/>
    </location>
</feature>
<dbReference type="AlphaFoldDB" id="K1PS50"/>
<evidence type="ECO:0000259" key="4">
    <source>
        <dbReference type="PROSITE" id="PS00498"/>
    </source>
</evidence>
<dbReference type="GO" id="GO:0016491">
    <property type="term" value="F:oxidoreductase activity"/>
    <property type="evidence" value="ECO:0007669"/>
    <property type="project" value="InterPro"/>
</dbReference>
<name>K1PS50_MAGGI</name>
<dbReference type="PANTHER" id="PTHR11474:SF126">
    <property type="entry name" value="TYROSINASE-LIKE PROTEIN TYR-1-RELATED"/>
    <property type="match status" value="1"/>
</dbReference>
<protein>
    <submittedName>
        <fullName evidence="5">Putative tyrosinase-like protein tyr-1</fullName>
    </submittedName>
</protein>
<dbReference type="PRINTS" id="PR00092">
    <property type="entry name" value="TYROSINASE"/>
</dbReference>
<dbReference type="InterPro" id="IPR050316">
    <property type="entry name" value="Tyrosinase/Hemocyanin"/>
</dbReference>
<dbReference type="PROSITE" id="PS00498">
    <property type="entry name" value="TYROSINASE_2"/>
    <property type="match status" value="1"/>
</dbReference>
<keyword evidence="1" id="KW-0479">Metal-binding</keyword>
<gene>
    <name evidence="5" type="ORF">CGI_10009045</name>
</gene>
<evidence type="ECO:0000313" key="5">
    <source>
        <dbReference type="EMBL" id="EKC19270.1"/>
    </source>
</evidence>
<dbReference type="SUPFAM" id="SSF48056">
    <property type="entry name" value="Di-copper centre-containing domain"/>
    <property type="match status" value="1"/>
</dbReference>
<reference evidence="5" key="1">
    <citation type="journal article" date="2012" name="Nature">
        <title>The oyster genome reveals stress adaptation and complexity of shell formation.</title>
        <authorList>
            <person name="Zhang G."/>
            <person name="Fang X."/>
            <person name="Guo X."/>
            <person name="Li L."/>
            <person name="Luo R."/>
            <person name="Xu F."/>
            <person name="Yang P."/>
            <person name="Zhang L."/>
            <person name="Wang X."/>
            <person name="Qi H."/>
            <person name="Xiong Z."/>
            <person name="Que H."/>
            <person name="Xie Y."/>
            <person name="Holland P.W."/>
            <person name="Paps J."/>
            <person name="Zhu Y."/>
            <person name="Wu F."/>
            <person name="Chen Y."/>
            <person name="Wang J."/>
            <person name="Peng C."/>
            <person name="Meng J."/>
            <person name="Yang L."/>
            <person name="Liu J."/>
            <person name="Wen B."/>
            <person name="Zhang N."/>
            <person name="Huang Z."/>
            <person name="Zhu Q."/>
            <person name="Feng Y."/>
            <person name="Mount A."/>
            <person name="Hedgecock D."/>
            <person name="Xu Z."/>
            <person name="Liu Y."/>
            <person name="Domazet-Loso T."/>
            <person name="Du Y."/>
            <person name="Sun X."/>
            <person name="Zhang S."/>
            <person name="Liu B."/>
            <person name="Cheng P."/>
            <person name="Jiang X."/>
            <person name="Li J."/>
            <person name="Fan D."/>
            <person name="Wang W."/>
            <person name="Fu W."/>
            <person name="Wang T."/>
            <person name="Wang B."/>
            <person name="Zhang J."/>
            <person name="Peng Z."/>
            <person name="Li Y."/>
            <person name="Li N."/>
            <person name="Wang J."/>
            <person name="Chen M."/>
            <person name="He Y."/>
            <person name="Tan F."/>
            <person name="Song X."/>
            <person name="Zheng Q."/>
            <person name="Huang R."/>
            <person name="Yang H."/>
            <person name="Du X."/>
            <person name="Chen L."/>
            <person name="Yang M."/>
            <person name="Gaffney P.M."/>
            <person name="Wang S."/>
            <person name="Luo L."/>
            <person name="She Z."/>
            <person name="Ming Y."/>
            <person name="Huang W."/>
            <person name="Zhang S."/>
            <person name="Huang B."/>
            <person name="Zhang Y."/>
            <person name="Qu T."/>
            <person name="Ni P."/>
            <person name="Miao G."/>
            <person name="Wang J."/>
            <person name="Wang Q."/>
            <person name="Steinberg C.E."/>
            <person name="Wang H."/>
            <person name="Li N."/>
            <person name="Qian L."/>
            <person name="Zhang G."/>
            <person name="Li Y."/>
            <person name="Yang H."/>
            <person name="Liu X."/>
            <person name="Wang J."/>
            <person name="Yin Y."/>
            <person name="Wang J."/>
        </authorList>
    </citation>
    <scope>NUCLEOTIDE SEQUENCE [LARGE SCALE GENOMIC DNA]</scope>
    <source>
        <strain evidence="5">05x7-T-G4-1.051#20</strain>
    </source>
</reference>
<dbReference type="GO" id="GO:0046872">
    <property type="term" value="F:metal ion binding"/>
    <property type="evidence" value="ECO:0007669"/>
    <property type="project" value="UniProtKB-KW"/>
</dbReference>
<evidence type="ECO:0000259" key="3">
    <source>
        <dbReference type="PROSITE" id="PS00497"/>
    </source>
</evidence>
<evidence type="ECO:0000256" key="2">
    <source>
        <dbReference type="ARBA" id="ARBA00023008"/>
    </source>
</evidence>
<dbReference type="InterPro" id="IPR002227">
    <property type="entry name" value="Tyrosinase_Cu-bd"/>
</dbReference>
<evidence type="ECO:0000256" key="1">
    <source>
        <dbReference type="ARBA" id="ARBA00022723"/>
    </source>
</evidence>
<sequence>MEPSTSDTFADNITYFSHNSGSFVYDTFGINGGYEPYGTDSICNRHSKHDYEIPEQVCQAKMFFFTLMLIVINARFEIAYSKMYEEPLPQEFKDCLNMILPNSDLKRDPAYIIDYACANKFLTSTPNKRWAPEKDEEEFTLITNKINKLDIHTSSENVRYEKRSIQNHLDNRHKKRSAVNPTIRRKEYRRMSPAERTDFHRALQLLKDDAERTKFNLYDILCNFHHASRAPHAHFGPAFLSWHRVSLYIFEQALRSKVPGVSLPFWDSRLEAALENPSATSLFTDELMGPGNGVVKTGHFANWSHPFAGDLVRNVGNLGEPIQRRDIERLLKARYTKEFMFPSAYPHMNLELIHGKVHMWVSGTMNNLNYSPADPIFWMHHCFIDYVWEKIRQRQKERGVDPSYDYPMNGGIGHRPYDTMKPFDLKNRDGYLIDWSKVYQYETSPVDSKCRSDSDCGPEYYVCANGNCRAKTAEEVLFDRRSRRRRSIADLGTSDLLSKDHYNDLQTSTDAQTTPVFHSMQNTFMIDGREDSKSWVDLPLIVYSKRPDHLVFSAHPYRRGEANFTADIFQPTLKEENVLPRSGNPAIKQKCKHMGSGVSKVYIRSIGVNYEGDYTSEAIIDERQALTITLIQIAVQNPYKKYTKSYISAYDQCGRMCSPYCLTGRDGTYKKCSGNIGVDSRIPRMYNTDAAGTILQMFDFKSFPPKLDQSNIFLIFYCGQEEKWPWEINKEEK</sequence>
<dbReference type="PROSITE" id="PS00497">
    <property type="entry name" value="TYROSINASE_1"/>
    <property type="match status" value="1"/>
</dbReference>
<dbReference type="InterPro" id="IPR008922">
    <property type="entry name" value="Di-copper_centre_dom_sf"/>
</dbReference>
<dbReference type="EMBL" id="JH819010">
    <property type="protein sequence ID" value="EKC19270.1"/>
    <property type="molecule type" value="Genomic_DNA"/>
</dbReference>
<dbReference type="Pfam" id="PF00264">
    <property type="entry name" value="Tyrosinase"/>
    <property type="match status" value="1"/>
</dbReference>
<dbReference type="InParanoid" id="K1PS50"/>
<keyword evidence="2" id="KW-0186">Copper</keyword>
<accession>K1PS50</accession>
<dbReference type="Gene3D" id="1.10.1280.10">
    <property type="entry name" value="Di-copper center containing domain from catechol oxidase"/>
    <property type="match status" value="1"/>
</dbReference>
<dbReference type="PANTHER" id="PTHR11474">
    <property type="entry name" value="TYROSINASE FAMILY MEMBER"/>
    <property type="match status" value="1"/>
</dbReference>
<feature type="domain" description="Tyrosinase copper-binding" evidence="4">
    <location>
        <begin position="374"/>
        <end position="385"/>
    </location>
</feature>
<organism evidence="5">
    <name type="scientific">Magallana gigas</name>
    <name type="common">Pacific oyster</name>
    <name type="synonym">Crassostrea gigas</name>
    <dbReference type="NCBI Taxonomy" id="29159"/>
    <lineage>
        <taxon>Eukaryota</taxon>
        <taxon>Metazoa</taxon>
        <taxon>Spiralia</taxon>
        <taxon>Lophotrochozoa</taxon>
        <taxon>Mollusca</taxon>
        <taxon>Bivalvia</taxon>
        <taxon>Autobranchia</taxon>
        <taxon>Pteriomorphia</taxon>
        <taxon>Ostreida</taxon>
        <taxon>Ostreoidea</taxon>
        <taxon>Ostreidae</taxon>
        <taxon>Magallana</taxon>
    </lineage>
</organism>